<dbReference type="Pfam" id="PF08713">
    <property type="entry name" value="DNA_alkylation"/>
    <property type="match status" value="1"/>
</dbReference>
<dbReference type="PANTHER" id="PTHR34070">
    <property type="entry name" value="ARMADILLO-TYPE FOLD"/>
    <property type="match status" value="1"/>
</dbReference>
<dbReference type="CDD" id="cd06561">
    <property type="entry name" value="AlkD_like"/>
    <property type="match status" value="1"/>
</dbReference>
<reference evidence="1 2" key="1">
    <citation type="submission" date="2016-10" db="EMBL/GenBank/DDBJ databases">
        <authorList>
            <person name="Varghese N."/>
            <person name="Submissions S."/>
        </authorList>
    </citation>
    <scope>NUCLEOTIDE SEQUENCE [LARGE SCALE GENOMIC DNA]</scope>
    <source>
        <strain evidence="1 2">DSM 17997</strain>
    </source>
</reference>
<sequence length="240" mass="28152">MNENHLTEQILLDLQALADPKKAEFLPKFFKVGPGQYGEGDLFMGVTVPHQRKIATKYWKEISKEALSQLLHSPYHEARLTALFVLVKKFEKAKSDTEKQDWMEFYLKHRSGVNSWDLVDSSAPKILGEWLFDKNRSLLFDFATTGTLWEKRMAMISTLYFIRKMDFEDTFKIAEILLRDSHDLIHKVIGWMIREVGNRDMDIAFAFLKKHYKIMPRTMLRYAIEKNDPDVREAFLKGAI</sequence>
<gene>
    <name evidence="1" type="ORF">SAMN05444412_101485</name>
</gene>
<evidence type="ECO:0000313" key="2">
    <source>
        <dbReference type="Proteomes" id="UP000199663"/>
    </source>
</evidence>
<keyword evidence="2" id="KW-1185">Reference proteome</keyword>
<dbReference type="Proteomes" id="UP000199663">
    <property type="component" value="Unassembled WGS sequence"/>
</dbReference>
<proteinExistence type="predicted"/>
<dbReference type="InterPro" id="IPR014825">
    <property type="entry name" value="DNA_alkylation"/>
</dbReference>
<comment type="caution">
    <text evidence="1">The sequence shown here is derived from an EMBL/GenBank/DDBJ whole genome shotgun (WGS) entry which is preliminary data.</text>
</comment>
<dbReference type="EMBL" id="FNQC01000001">
    <property type="protein sequence ID" value="SDY54495.1"/>
    <property type="molecule type" value="Genomic_DNA"/>
</dbReference>
<accession>A0A1H3KS59</accession>
<dbReference type="PANTHER" id="PTHR34070:SF1">
    <property type="entry name" value="DNA ALKYLATION REPAIR PROTEIN"/>
    <property type="match status" value="1"/>
</dbReference>
<organism evidence="1 2">
    <name type="scientific">Rhodonellum ikkaensis</name>
    <dbReference type="NCBI Taxonomy" id="336829"/>
    <lineage>
        <taxon>Bacteria</taxon>
        <taxon>Pseudomonadati</taxon>
        <taxon>Bacteroidota</taxon>
        <taxon>Cytophagia</taxon>
        <taxon>Cytophagales</taxon>
        <taxon>Cytophagaceae</taxon>
        <taxon>Rhodonellum</taxon>
    </lineage>
</organism>
<evidence type="ECO:0000313" key="1">
    <source>
        <dbReference type="EMBL" id="SDY54495.1"/>
    </source>
</evidence>
<dbReference type="Gene3D" id="1.25.10.90">
    <property type="match status" value="1"/>
</dbReference>
<dbReference type="RefSeq" id="WP_019596313.1">
    <property type="nucleotide sequence ID" value="NZ_FNQC01000001.1"/>
</dbReference>
<dbReference type="InterPro" id="IPR016024">
    <property type="entry name" value="ARM-type_fold"/>
</dbReference>
<dbReference type="SUPFAM" id="SSF48371">
    <property type="entry name" value="ARM repeat"/>
    <property type="match status" value="1"/>
</dbReference>
<protein>
    <submittedName>
        <fullName evidence="1">3-methyladenine DNA glycosylase AlkD</fullName>
    </submittedName>
</protein>
<name>A0A1H3KS59_9BACT</name>